<keyword evidence="1" id="KW-1133">Transmembrane helix</keyword>
<accession>A0AAD7VAT3</accession>
<dbReference type="RefSeq" id="XP_058347496.1">
    <property type="nucleotide sequence ID" value="XM_058481639.1"/>
</dbReference>
<feature type="domain" description="HPP transmembrane region" evidence="2">
    <location>
        <begin position="22"/>
        <end position="188"/>
    </location>
</feature>
<reference evidence="3 4" key="1">
    <citation type="submission" date="2023-03" db="EMBL/GenBank/DDBJ databases">
        <title>Genome sequence of Lichtheimia ornata CBS 291.66.</title>
        <authorList>
            <person name="Mohabir J.T."/>
            <person name="Shea T.P."/>
            <person name="Kurbessoian T."/>
            <person name="Berby B."/>
            <person name="Fontaine J."/>
            <person name="Livny J."/>
            <person name="Gnirke A."/>
            <person name="Stajich J.E."/>
            <person name="Cuomo C.A."/>
        </authorList>
    </citation>
    <scope>NUCLEOTIDE SEQUENCE [LARGE SCALE GENOMIC DNA]</scope>
    <source>
        <strain evidence="3">CBS 291.66</strain>
    </source>
</reference>
<evidence type="ECO:0000313" key="4">
    <source>
        <dbReference type="Proteomes" id="UP001234581"/>
    </source>
</evidence>
<dbReference type="Pfam" id="PF04982">
    <property type="entry name" value="TM_HPP"/>
    <property type="match status" value="1"/>
</dbReference>
<name>A0AAD7VAT3_9FUNG</name>
<dbReference type="GeneID" id="83208962"/>
<dbReference type="PANTHER" id="PTHR33741:SF5">
    <property type="entry name" value="TRANSMEMBRANE PROTEIN DDB_G0269096-RELATED"/>
    <property type="match status" value="1"/>
</dbReference>
<dbReference type="AlphaFoldDB" id="A0AAD7VAT3"/>
<dbReference type="PANTHER" id="PTHR33741">
    <property type="entry name" value="TRANSMEMBRANE PROTEIN DDB_G0269096-RELATED"/>
    <property type="match status" value="1"/>
</dbReference>
<feature type="transmembrane region" description="Helical" evidence="1">
    <location>
        <begin position="84"/>
        <end position="104"/>
    </location>
</feature>
<gene>
    <name evidence="3" type="ORF">O0I10_001544</name>
</gene>
<dbReference type="InterPro" id="IPR058581">
    <property type="entry name" value="TM_HPP"/>
</dbReference>
<feature type="transmembrane region" description="Helical" evidence="1">
    <location>
        <begin position="26"/>
        <end position="49"/>
    </location>
</feature>
<feature type="transmembrane region" description="Helical" evidence="1">
    <location>
        <begin position="160"/>
        <end position="179"/>
    </location>
</feature>
<dbReference type="EMBL" id="JARTCD010000004">
    <property type="protein sequence ID" value="KAJ8662583.1"/>
    <property type="molecule type" value="Genomic_DNA"/>
</dbReference>
<evidence type="ECO:0000256" key="1">
    <source>
        <dbReference type="SAM" id="Phobius"/>
    </source>
</evidence>
<evidence type="ECO:0000259" key="2">
    <source>
        <dbReference type="Pfam" id="PF04982"/>
    </source>
</evidence>
<comment type="caution">
    <text evidence="3">The sequence shown here is derived from an EMBL/GenBank/DDBJ whole genome shotgun (WGS) entry which is preliminary data.</text>
</comment>
<sequence>MRVPRIILQFLGRRNDKPKQLPQWRVCLWSFLGTFIGICILAILFHYSYYFHIQLHYPTILSSWGAAAVLFYGTPEAPMTQPRAVFFGNLISSFIGVAITKLFLEINTPEDAFEHVQWIAAASSVSISLVLMQVTKTVHPPGGAVAISCMTQDNLKRLGWQYMGFVMLSATLMTAWALIINNIERQYPIFWWTPVYRPHPDPQEAPDQDTASTTVGTDDILPVVDALPKNALNDSERDAYNIIRQKVQAAANTQ</sequence>
<evidence type="ECO:0000313" key="3">
    <source>
        <dbReference type="EMBL" id="KAJ8662583.1"/>
    </source>
</evidence>
<organism evidence="3 4">
    <name type="scientific">Lichtheimia ornata</name>
    <dbReference type="NCBI Taxonomy" id="688661"/>
    <lineage>
        <taxon>Eukaryota</taxon>
        <taxon>Fungi</taxon>
        <taxon>Fungi incertae sedis</taxon>
        <taxon>Mucoromycota</taxon>
        <taxon>Mucoromycotina</taxon>
        <taxon>Mucoromycetes</taxon>
        <taxon>Mucorales</taxon>
        <taxon>Lichtheimiaceae</taxon>
        <taxon>Lichtheimia</taxon>
    </lineage>
</organism>
<keyword evidence="4" id="KW-1185">Reference proteome</keyword>
<keyword evidence="1" id="KW-0472">Membrane</keyword>
<proteinExistence type="predicted"/>
<dbReference type="InterPro" id="IPR007065">
    <property type="entry name" value="HPP"/>
</dbReference>
<dbReference type="Proteomes" id="UP001234581">
    <property type="component" value="Unassembled WGS sequence"/>
</dbReference>
<protein>
    <recommendedName>
        <fullName evidence="2">HPP transmembrane region domain-containing protein</fullName>
    </recommendedName>
</protein>
<keyword evidence="1" id="KW-0812">Transmembrane</keyword>
<feature type="transmembrane region" description="Helical" evidence="1">
    <location>
        <begin position="55"/>
        <end position="72"/>
    </location>
</feature>